<dbReference type="EMBL" id="JAAFGS010000004">
    <property type="protein sequence ID" value="NGZ76514.1"/>
    <property type="molecule type" value="Genomic_DNA"/>
</dbReference>
<keyword evidence="4" id="KW-1185">Reference proteome</keyword>
<dbReference type="InterPro" id="IPR023393">
    <property type="entry name" value="START-like_dom_sf"/>
</dbReference>
<name>A0ABX0FAK9_9BACL</name>
<dbReference type="Gene3D" id="3.30.530.20">
    <property type="match status" value="1"/>
</dbReference>
<feature type="domain" description="Activator of Hsp90 ATPase homologue 1/2-like C-terminal" evidence="2">
    <location>
        <begin position="22"/>
        <end position="131"/>
    </location>
</feature>
<dbReference type="RefSeq" id="WP_166275358.1">
    <property type="nucleotide sequence ID" value="NZ_JAAFGS010000004.1"/>
</dbReference>
<comment type="similarity">
    <text evidence="1">Belongs to the AHA1 family.</text>
</comment>
<reference evidence="3 4" key="1">
    <citation type="submission" date="2020-01" db="EMBL/GenBank/DDBJ databases">
        <title>Polyphasic characterisation and genomic insights into a novel alkali tolerant bacterium VR-M41.</title>
        <authorList>
            <person name="Vemuluri V.R."/>
        </authorList>
    </citation>
    <scope>NUCLEOTIDE SEQUENCE [LARGE SCALE GENOMIC DNA]</scope>
    <source>
        <strain evidence="3 4">VR-M41</strain>
    </source>
</reference>
<evidence type="ECO:0000259" key="2">
    <source>
        <dbReference type="Pfam" id="PF08327"/>
    </source>
</evidence>
<dbReference type="InterPro" id="IPR013538">
    <property type="entry name" value="ASHA1/2-like_C"/>
</dbReference>
<comment type="caution">
    <text evidence="3">The sequence shown here is derived from an EMBL/GenBank/DDBJ whole genome shotgun (WGS) entry which is preliminary data.</text>
</comment>
<accession>A0ABX0FAK9</accession>
<dbReference type="CDD" id="cd08899">
    <property type="entry name" value="SRPBCC_CalC_Aha1-like_6"/>
    <property type="match status" value="1"/>
</dbReference>
<dbReference type="Pfam" id="PF08327">
    <property type="entry name" value="AHSA1"/>
    <property type="match status" value="1"/>
</dbReference>
<evidence type="ECO:0000313" key="4">
    <source>
        <dbReference type="Proteomes" id="UP000800303"/>
    </source>
</evidence>
<gene>
    <name evidence="3" type="ORF">GYN08_14395</name>
</gene>
<evidence type="ECO:0000313" key="3">
    <source>
        <dbReference type="EMBL" id="NGZ76514.1"/>
    </source>
</evidence>
<proteinExistence type="inferred from homology"/>
<dbReference type="SUPFAM" id="SSF55961">
    <property type="entry name" value="Bet v1-like"/>
    <property type="match status" value="1"/>
</dbReference>
<sequence>MLAVIEPKGSEHTARFERRLTHSVEQAWSCLTENERLKQWFPELRVEHLRRGGSIRFDTRDGNVEHMRILECKERSVLEYTWGKGRVRFELYPKPYGCRLLLVETIREVGPGTPEDLAGWHVGLDLIEALLDGRTIRSRKENWQEWFGEYRTLVENRV</sequence>
<evidence type="ECO:0000256" key="1">
    <source>
        <dbReference type="ARBA" id="ARBA00006817"/>
    </source>
</evidence>
<organism evidence="3 4">
    <name type="scientific">Saccharibacillus alkalitolerans</name>
    <dbReference type="NCBI Taxonomy" id="2705290"/>
    <lineage>
        <taxon>Bacteria</taxon>
        <taxon>Bacillati</taxon>
        <taxon>Bacillota</taxon>
        <taxon>Bacilli</taxon>
        <taxon>Bacillales</taxon>
        <taxon>Paenibacillaceae</taxon>
        <taxon>Saccharibacillus</taxon>
    </lineage>
</organism>
<dbReference type="Proteomes" id="UP000800303">
    <property type="component" value="Unassembled WGS sequence"/>
</dbReference>
<protein>
    <submittedName>
        <fullName evidence="3">SRPBCC family protein</fullName>
    </submittedName>
</protein>